<comment type="catalytic activity">
    <reaction evidence="1 11">
        <text>Hydrolysis of terminal non-reducing beta-D-galactose residues in beta-D-galactosides.</text>
        <dbReference type="EC" id="3.2.1.23"/>
    </reaction>
</comment>
<dbReference type="InterPro" id="IPR001944">
    <property type="entry name" value="Glycoside_Hdrlase_35"/>
</dbReference>
<dbReference type="InterPro" id="IPR019801">
    <property type="entry name" value="Glyco_hydro_35_CS"/>
</dbReference>
<feature type="domain" description="SUEL-type lectin" evidence="13">
    <location>
        <begin position="667"/>
        <end position="753"/>
    </location>
</feature>
<keyword evidence="9" id="KW-0325">Glycoprotein</keyword>
<dbReference type="Pfam" id="PF02140">
    <property type="entry name" value="SUEL_Lectin"/>
    <property type="match status" value="1"/>
</dbReference>
<protein>
    <recommendedName>
        <fullName evidence="4 11">Beta-galactosidase</fullName>
        <ecNumber evidence="4 11">3.2.1.23</ecNumber>
    </recommendedName>
</protein>
<gene>
    <name evidence="14" type="ORF">ZOSMA_161G00820</name>
</gene>
<evidence type="ECO:0000313" key="14">
    <source>
        <dbReference type="EMBL" id="KMZ72622.1"/>
    </source>
</evidence>
<dbReference type="EC" id="3.2.1.23" evidence="4 11"/>
<evidence type="ECO:0000256" key="3">
    <source>
        <dbReference type="ARBA" id="ARBA00009809"/>
    </source>
</evidence>
<dbReference type="InterPro" id="IPR048913">
    <property type="entry name" value="BetaGal_gal-bd"/>
</dbReference>
<evidence type="ECO:0000313" key="15">
    <source>
        <dbReference type="Proteomes" id="UP000036987"/>
    </source>
</evidence>
<dbReference type="InterPro" id="IPR041392">
    <property type="entry name" value="GHD"/>
</dbReference>
<dbReference type="FunFam" id="2.60.120.260:FF:000142">
    <property type="entry name" value="Beta-galactosidase"/>
    <property type="match status" value="1"/>
</dbReference>
<dbReference type="PROSITE" id="PS50228">
    <property type="entry name" value="SUEL_LECTIN"/>
    <property type="match status" value="1"/>
</dbReference>
<dbReference type="OrthoDB" id="1657402at2759"/>
<evidence type="ECO:0000256" key="2">
    <source>
        <dbReference type="ARBA" id="ARBA00004271"/>
    </source>
</evidence>
<evidence type="ECO:0000256" key="7">
    <source>
        <dbReference type="ARBA" id="ARBA00022729"/>
    </source>
</evidence>
<keyword evidence="6" id="KW-0964">Secreted</keyword>
<keyword evidence="7" id="KW-0732">Signal</keyword>
<dbReference type="Proteomes" id="UP000036987">
    <property type="component" value="Unassembled WGS sequence"/>
</dbReference>
<evidence type="ECO:0000256" key="10">
    <source>
        <dbReference type="ARBA" id="ARBA00023295"/>
    </source>
</evidence>
<comment type="subcellular location">
    <subcellularLocation>
        <location evidence="2">Secreted</location>
        <location evidence="2">Extracellular space</location>
        <location evidence="2">Apoplast</location>
    </subcellularLocation>
</comment>
<evidence type="ECO:0000259" key="13">
    <source>
        <dbReference type="PROSITE" id="PS50228"/>
    </source>
</evidence>
<evidence type="ECO:0000256" key="8">
    <source>
        <dbReference type="ARBA" id="ARBA00022801"/>
    </source>
</evidence>
<dbReference type="Gene3D" id="2.60.120.740">
    <property type="match status" value="1"/>
</dbReference>
<evidence type="ECO:0000256" key="11">
    <source>
        <dbReference type="RuleBase" id="RU000675"/>
    </source>
</evidence>
<dbReference type="OMA" id="WIMCKSP"/>
<evidence type="ECO:0000256" key="1">
    <source>
        <dbReference type="ARBA" id="ARBA00001412"/>
    </source>
</evidence>
<dbReference type="PANTHER" id="PTHR23421">
    <property type="entry name" value="BETA-GALACTOSIDASE RELATED"/>
    <property type="match status" value="1"/>
</dbReference>
<dbReference type="GO" id="GO:0009827">
    <property type="term" value="P:plant-type cell wall modification"/>
    <property type="evidence" value="ECO:0000318"/>
    <property type="project" value="GO_Central"/>
</dbReference>
<evidence type="ECO:0000256" key="12">
    <source>
        <dbReference type="RuleBase" id="RU003679"/>
    </source>
</evidence>
<dbReference type="Pfam" id="PF21467">
    <property type="entry name" value="BetaGal_gal-bd"/>
    <property type="match status" value="1"/>
</dbReference>
<organism evidence="14 15">
    <name type="scientific">Zostera marina</name>
    <name type="common">Eelgrass</name>
    <dbReference type="NCBI Taxonomy" id="29655"/>
    <lineage>
        <taxon>Eukaryota</taxon>
        <taxon>Viridiplantae</taxon>
        <taxon>Streptophyta</taxon>
        <taxon>Embryophyta</taxon>
        <taxon>Tracheophyta</taxon>
        <taxon>Spermatophyta</taxon>
        <taxon>Magnoliopsida</taxon>
        <taxon>Liliopsida</taxon>
        <taxon>Zosteraceae</taxon>
        <taxon>Zostera</taxon>
    </lineage>
</organism>
<keyword evidence="8 11" id="KW-0378">Hydrolase</keyword>
<dbReference type="GO" id="GO:0030246">
    <property type="term" value="F:carbohydrate binding"/>
    <property type="evidence" value="ECO:0007669"/>
    <property type="project" value="InterPro"/>
</dbReference>
<comment type="caution">
    <text evidence="14">The sequence shown here is derived from an EMBL/GenBank/DDBJ whole genome shotgun (WGS) entry which is preliminary data.</text>
</comment>
<keyword evidence="5" id="KW-0052">Apoplast</keyword>
<dbReference type="STRING" id="29655.A0A0K9PWM9"/>
<dbReference type="Gene3D" id="2.60.120.260">
    <property type="entry name" value="Galactose-binding domain-like"/>
    <property type="match status" value="1"/>
</dbReference>
<dbReference type="InterPro" id="IPR008979">
    <property type="entry name" value="Galactose-bd-like_sf"/>
</dbReference>
<sequence>MWPTLISRAKKGGINVIQTYVFWNIHEPVKGQFDFEGRYDLVAFIKEIQSQGLYVSLRIGPFIESEWKYGGFPFWLREVPGIVFRTDNEPFKYHMKRYASNIVNMMKTRGLYASQGGPIILTQIENEYQNIKSAFSDGSRRYVNWAAEMAVGLKTGVPWMMCKQDDVPGPVINACNGMRCGETFVGPNSPNKPALWTENWTSFLQTYGTEPLIRSSENIAFNVALFISAKKGSFVNYYMYHGGTNFGRVASSYVITGYYDHAPLDEYGMIQQPMWGHLRELHAVITLCSDILLHGTYKKLNFGGFQKGYIFQHTSAKCVAFIVNNDKKKNAVVLFNNRSYELPKESISILPDCKNVIFNTAKVTAQHTKRLSTVERYLSGRRDWEGFMDEISNNDKKSFSANVLSDQMNATKDETDYFWYSISYESTKNSSEQYTLNVVSHAHVVHAFVNNIYIGNSYYRDLDTKATIFEKKLHLKHGRNDISLLNVMVGSPDSGAHLERISTGIRRVRIKNSNNEVKDVSNHLWGYKVGLLGENLKIYSEEGLRKVVWEGVDYHSTDLPLMWYKTTFKTPKGNNPVVLNLTSMGKGEVWVNGESIGRYWVSFKTPRGRPSQSLYHVPSSFMKPSRNLLVIFEEMGGNPRHISIETVSVTTVCGSVSDSHPPSLFTHRYEPTVRLQCRNGENISAIKFASYGTPIGNCNNYTVGNCHFSESKHIVEKKCLGRRNCSIDVLAEQFTTDPCPGFSKSLLVSAQCN</sequence>
<dbReference type="Pfam" id="PF01301">
    <property type="entry name" value="Glyco_hydro_35"/>
    <property type="match status" value="1"/>
</dbReference>
<dbReference type="InterPro" id="IPR031330">
    <property type="entry name" value="Gly_Hdrlase_35_cat"/>
</dbReference>
<proteinExistence type="inferred from homology"/>
<keyword evidence="10 11" id="KW-0326">Glycosidase</keyword>
<name>A0A0K9PWM9_ZOSMR</name>
<dbReference type="InterPro" id="IPR017853">
    <property type="entry name" value="GH"/>
</dbReference>
<dbReference type="GO" id="GO:0019388">
    <property type="term" value="P:galactose catabolic process"/>
    <property type="evidence" value="ECO:0000318"/>
    <property type="project" value="GO_Central"/>
</dbReference>
<comment type="similarity">
    <text evidence="3 12">Belongs to the glycosyl hydrolase 35 family.</text>
</comment>
<dbReference type="InterPro" id="IPR043159">
    <property type="entry name" value="Lectin_gal-bd_sf"/>
</dbReference>
<dbReference type="AlphaFoldDB" id="A0A0K9PWM9"/>
<dbReference type="FunFam" id="3.20.20.80:FF:000098">
    <property type="entry name" value="Beta-galactosidase"/>
    <property type="match status" value="1"/>
</dbReference>
<evidence type="ECO:0000256" key="6">
    <source>
        <dbReference type="ARBA" id="ARBA00022525"/>
    </source>
</evidence>
<keyword evidence="15" id="KW-1185">Reference proteome</keyword>
<dbReference type="EMBL" id="LFYR01000624">
    <property type="protein sequence ID" value="KMZ72622.1"/>
    <property type="molecule type" value="Genomic_DNA"/>
</dbReference>
<dbReference type="GO" id="GO:0048046">
    <property type="term" value="C:apoplast"/>
    <property type="evidence" value="ECO:0007669"/>
    <property type="project" value="UniProtKB-SubCell"/>
</dbReference>
<accession>A0A0K9PWM9</accession>
<dbReference type="Pfam" id="PF17834">
    <property type="entry name" value="GHD"/>
    <property type="match status" value="1"/>
</dbReference>
<dbReference type="SUPFAM" id="SSF51445">
    <property type="entry name" value="(Trans)glycosidases"/>
    <property type="match status" value="1"/>
</dbReference>
<dbReference type="FunFam" id="2.60.120.740:FF:000002">
    <property type="entry name" value="Beta-galactosidase"/>
    <property type="match status" value="1"/>
</dbReference>
<dbReference type="PRINTS" id="PR00742">
    <property type="entry name" value="GLHYDRLASE35"/>
</dbReference>
<dbReference type="Gene3D" id="3.20.20.80">
    <property type="entry name" value="Glycosidases"/>
    <property type="match status" value="1"/>
</dbReference>
<dbReference type="GO" id="GO:0009505">
    <property type="term" value="C:plant-type cell wall"/>
    <property type="evidence" value="ECO:0000318"/>
    <property type="project" value="GO_Central"/>
</dbReference>
<dbReference type="CDD" id="cd22842">
    <property type="entry name" value="Gal_Rha_Lectin_BGal"/>
    <property type="match status" value="1"/>
</dbReference>
<dbReference type="GO" id="GO:0004565">
    <property type="term" value="F:beta-galactosidase activity"/>
    <property type="evidence" value="ECO:0000318"/>
    <property type="project" value="GO_Central"/>
</dbReference>
<reference evidence="15" key="1">
    <citation type="journal article" date="2016" name="Nature">
        <title>The genome of the seagrass Zostera marina reveals angiosperm adaptation to the sea.</title>
        <authorList>
            <person name="Olsen J.L."/>
            <person name="Rouze P."/>
            <person name="Verhelst B."/>
            <person name="Lin Y.-C."/>
            <person name="Bayer T."/>
            <person name="Collen J."/>
            <person name="Dattolo E."/>
            <person name="De Paoli E."/>
            <person name="Dittami S."/>
            <person name="Maumus F."/>
            <person name="Michel G."/>
            <person name="Kersting A."/>
            <person name="Lauritano C."/>
            <person name="Lohaus R."/>
            <person name="Toepel M."/>
            <person name="Tonon T."/>
            <person name="Vanneste K."/>
            <person name="Amirebrahimi M."/>
            <person name="Brakel J."/>
            <person name="Bostroem C."/>
            <person name="Chovatia M."/>
            <person name="Grimwood J."/>
            <person name="Jenkins J.W."/>
            <person name="Jueterbock A."/>
            <person name="Mraz A."/>
            <person name="Stam W.T."/>
            <person name="Tice H."/>
            <person name="Bornberg-Bauer E."/>
            <person name="Green P.J."/>
            <person name="Pearson G.A."/>
            <person name="Procaccini G."/>
            <person name="Duarte C.M."/>
            <person name="Schmutz J."/>
            <person name="Reusch T.B.H."/>
            <person name="Van de Peer Y."/>
        </authorList>
    </citation>
    <scope>NUCLEOTIDE SEQUENCE [LARGE SCALE GENOMIC DNA]</scope>
    <source>
        <strain evidence="15">cv. Finnish</strain>
    </source>
</reference>
<evidence type="ECO:0000256" key="9">
    <source>
        <dbReference type="ARBA" id="ARBA00023180"/>
    </source>
</evidence>
<dbReference type="PROSITE" id="PS01182">
    <property type="entry name" value="GLYCOSYL_HYDROL_F35"/>
    <property type="match status" value="1"/>
</dbReference>
<dbReference type="GO" id="GO:0005773">
    <property type="term" value="C:vacuole"/>
    <property type="evidence" value="ECO:0000318"/>
    <property type="project" value="GO_Central"/>
</dbReference>
<dbReference type="SUPFAM" id="SSF49785">
    <property type="entry name" value="Galactose-binding domain-like"/>
    <property type="match status" value="2"/>
</dbReference>
<evidence type="ECO:0000256" key="5">
    <source>
        <dbReference type="ARBA" id="ARBA00022523"/>
    </source>
</evidence>
<dbReference type="InterPro" id="IPR000922">
    <property type="entry name" value="Lectin_gal-bd_dom"/>
</dbReference>
<dbReference type="FunFam" id="2.60.120.260:FF:000050">
    <property type="entry name" value="Beta-galactosidase"/>
    <property type="match status" value="1"/>
</dbReference>
<evidence type="ECO:0000256" key="4">
    <source>
        <dbReference type="ARBA" id="ARBA00012756"/>
    </source>
</evidence>